<proteinExistence type="predicted"/>
<accession>M4C679</accession>
<organism evidence="3 4">
    <name type="scientific">Hyaloperonospora arabidopsidis (strain Emoy2)</name>
    <name type="common">Downy mildew agent</name>
    <name type="synonym">Peronospora arabidopsidis</name>
    <dbReference type="NCBI Taxonomy" id="559515"/>
    <lineage>
        <taxon>Eukaryota</taxon>
        <taxon>Sar</taxon>
        <taxon>Stramenopiles</taxon>
        <taxon>Oomycota</taxon>
        <taxon>Peronosporomycetes</taxon>
        <taxon>Peronosporales</taxon>
        <taxon>Peronosporaceae</taxon>
        <taxon>Hyaloperonospora</taxon>
    </lineage>
</organism>
<dbReference type="HOGENOM" id="CLU_040082_1_0_1"/>
<dbReference type="eggNOG" id="KOG4585">
    <property type="taxonomic scope" value="Eukaryota"/>
</dbReference>
<evidence type="ECO:0000313" key="4">
    <source>
        <dbReference type="Proteomes" id="UP000011713"/>
    </source>
</evidence>
<dbReference type="Proteomes" id="UP000011713">
    <property type="component" value="Unassembled WGS sequence"/>
</dbReference>
<dbReference type="Pfam" id="PF26138">
    <property type="entry name" value="DUF8040"/>
    <property type="match status" value="1"/>
</dbReference>
<dbReference type="InParanoid" id="M4C679"/>
<dbReference type="AlphaFoldDB" id="M4C679"/>
<dbReference type="EnsemblProtists" id="HpaT814611">
    <property type="protein sequence ID" value="HpaP814611"/>
    <property type="gene ID" value="HpaG814611"/>
</dbReference>
<evidence type="ECO:0000313" key="3">
    <source>
        <dbReference type="EnsemblProtists" id="HpaP814611"/>
    </source>
</evidence>
<keyword evidence="4" id="KW-1185">Reference proteome</keyword>
<dbReference type="EMBL" id="ABWE02000690">
    <property type="status" value="NOT_ANNOTATED_CDS"/>
    <property type="molecule type" value="Genomic_DNA"/>
</dbReference>
<keyword evidence="1" id="KW-0472">Membrane</keyword>
<dbReference type="InterPro" id="IPR045249">
    <property type="entry name" value="HARBI1-like"/>
</dbReference>
<feature type="transmembrane region" description="Helical" evidence="1">
    <location>
        <begin position="215"/>
        <end position="237"/>
    </location>
</feature>
<sequence>MDPRDHLYRAAVAAVAEYASRYLEKTPSRTSALFGAAWVEELVTGHQTRSLEQARMEMEKFEEFSSLCRRRGLLDDTSGVDIEEQLMIFMFIVGQAQSNRAAQERFQHSGETISAYFHLVLNAFVSLYDDFVQLPNGDAVQVKIRSDRRFYSYFKDCVRAIDDTHIPVTVPAAYHGRFRNRKYTLSQNVFAAYGFGLSFQYILAGCRAQRATAAYLLMLSTEGSAFPATSILGGCWLRKR</sequence>
<reference evidence="3" key="2">
    <citation type="submission" date="2015-06" db="UniProtKB">
        <authorList>
            <consortium name="EnsemblProtists"/>
        </authorList>
    </citation>
    <scope>IDENTIFICATION</scope>
    <source>
        <strain evidence="3">Emoy2</strain>
    </source>
</reference>
<evidence type="ECO:0000259" key="2">
    <source>
        <dbReference type="Pfam" id="PF26138"/>
    </source>
</evidence>
<keyword evidence="1" id="KW-1133">Transmembrane helix</keyword>
<dbReference type="InterPro" id="IPR058353">
    <property type="entry name" value="DUF8040"/>
</dbReference>
<protein>
    <recommendedName>
        <fullName evidence="2">DUF8040 domain-containing protein</fullName>
    </recommendedName>
</protein>
<dbReference type="VEuPathDB" id="FungiDB:HpaG814611"/>
<keyword evidence="1" id="KW-0812">Transmembrane</keyword>
<dbReference type="STRING" id="559515.M4C679"/>
<evidence type="ECO:0000256" key="1">
    <source>
        <dbReference type="SAM" id="Phobius"/>
    </source>
</evidence>
<name>M4C679_HYAAE</name>
<feature type="transmembrane region" description="Helical" evidence="1">
    <location>
        <begin position="185"/>
        <end position="203"/>
    </location>
</feature>
<dbReference type="PANTHER" id="PTHR22930:SF259">
    <property type="entry name" value="OS08G0106900 PROTEIN"/>
    <property type="match status" value="1"/>
</dbReference>
<feature type="domain" description="DUF8040" evidence="2">
    <location>
        <begin position="30"/>
        <end position="125"/>
    </location>
</feature>
<dbReference type="OMA" id="GTHIRIC"/>
<dbReference type="PANTHER" id="PTHR22930">
    <property type="match status" value="1"/>
</dbReference>
<reference evidence="4" key="1">
    <citation type="journal article" date="2010" name="Science">
        <title>Signatures of adaptation to obligate biotrophy in the Hyaloperonospora arabidopsidis genome.</title>
        <authorList>
            <person name="Baxter L."/>
            <person name="Tripathy S."/>
            <person name="Ishaque N."/>
            <person name="Boot N."/>
            <person name="Cabral A."/>
            <person name="Kemen E."/>
            <person name="Thines M."/>
            <person name="Ah-Fong A."/>
            <person name="Anderson R."/>
            <person name="Badejoko W."/>
            <person name="Bittner-Eddy P."/>
            <person name="Boore J.L."/>
            <person name="Chibucos M.C."/>
            <person name="Coates M."/>
            <person name="Dehal P."/>
            <person name="Delehaunty K."/>
            <person name="Dong S."/>
            <person name="Downton P."/>
            <person name="Dumas B."/>
            <person name="Fabro G."/>
            <person name="Fronick C."/>
            <person name="Fuerstenberg S.I."/>
            <person name="Fulton L."/>
            <person name="Gaulin E."/>
            <person name="Govers F."/>
            <person name="Hughes L."/>
            <person name="Humphray S."/>
            <person name="Jiang R.H."/>
            <person name="Judelson H."/>
            <person name="Kamoun S."/>
            <person name="Kyung K."/>
            <person name="Meijer H."/>
            <person name="Minx P."/>
            <person name="Morris P."/>
            <person name="Nelson J."/>
            <person name="Phuntumart V."/>
            <person name="Qutob D."/>
            <person name="Rehmany A."/>
            <person name="Rougon-Cardoso A."/>
            <person name="Ryden P."/>
            <person name="Torto-Alalibo T."/>
            <person name="Studholme D."/>
            <person name="Wang Y."/>
            <person name="Win J."/>
            <person name="Wood J."/>
            <person name="Clifton S.W."/>
            <person name="Rogers J."/>
            <person name="Van den Ackerveken G."/>
            <person name="Jones J.D."/>
            <person name="McDowell J.M."/>
            <person name="Beynon J."/>
            <person name="Tyler B.M."/>
        </authorList>
    </citation>
    <scope>NUCLEOTIDE SEQUENCE [LARGE SCALE GENOMIC DNA]</scope>
    <source>
        <strain evidence="4">Emoy2</strain>
    </source>
</reference>